<dbReference type="AlphaFoldDB" id="A0A0R3MXG6"/>
<dbReference type="Gene3D" id="3.90.660.20">
    <property type="entry name" value="Protoporphyrinogen oxidase, mitochondrial, domain 2"/>
    <property type="match status" value="1"/>
</dbReference>
<dbReference type="Gene3D" id="3.50.50.60">
    <property type="entry name" value="FAD/NAD(P)-binding domain"/>
    <property type="match status" value="1"/>
</dbReference>
<dbReference type="InterPro" id="IPR002937">
    <property type="entry name" value="Amino_oxidase"/>
</dbReference>
<organism evidence="2 3">
    <name type="scientific">Bradyrhizobium lablabi</name>
    <dbReference type="NCBI Taxonomy" id="722472"/>
    <lineage>
        <taxon>Bacteria</taxon>
        <taxon>Pseudomonadati</taxon>
        <taxon>Pseudomonadota</taxon>
        <taxon>Alphaproteobacteria</taxon>
        <taxon>Hyphomicrobiales</taxon>
        <taxon>Nitrobacteraceae</taxon>
        <taxon>Bradyrhizobium</taxon>
    </lineage>
</organism>
<proteinExistence type="predicted"/>
<accession>A0A0R3MXG6</accession>
<comment type="caution">
    <text evidence="2">The sequence shown here is derived from an EMBL/GenBank/DDBJ whole genome shotgun (WGS) entry which is preliminary data.</text>
</comment>
<dbReference type="PANTHER" id="PTHR42923:SF46">
    <property type="entry name" value="AMINE OXIDASE"/>
    <property type="match status" value="1"/>
</dbReference>
<dbReference type="Gene3D" id="1.10.3110.10">
    <property type="entry name" value="protoporphyrinogen ix oxidase, domain 3"/>
    <property type="match status" value="1"/>
</dbReference>
<dbReference type="SUPFAM" id="SSF51905">
    <property type="entry name" value="FAD/NAD(P)-binding domain"/>
    <property type="match status" value="1"/>
</dbReference>
<dbReference type="Pfam" id="PF01593">
    <property type="entry name" value="Amino_oxidase"/>
    <property type="match status" value="1"/>
</dbReference>
<evidence type="ECO:0000259" key="1">
    <source>
        <dbReference type="Pfam" id="PF01593"/>
    </source>
</evidence>
<dbReference type="EMBL" id="LLYB01000062">
    <property type="protein sequence ID" value="KRR24513.1"/>
    <property type="molecule type" value="Genomic_DNA"/>
</dbReference>
<dbReference type="InterPro" id="IPR036188">
    <property type="entry name" value="FAD/NAD-bd_sf"/>
</dbReference>
<evidence type="ECO:0000313" key="2">
    <source>
        <dbReference type="EMBL" id="KRR24513.1"/>
    </source>
</evidence>
<reference evidence="2 3" key="1">
    <citation type="submission" date="2014-03" db="EMBL/GenBank/DDBJ databases">
        <title>Bradyrhizobium valentinum sp. nov., isolated from effective nodules of Lupinus mariae-josephae, a lupine endemic of basic-lime soils in Eastern Spain.</title>
        <authorList>
            <person name="Duran D."/>
            <person name="Rey L."/>
            <person name="Navarro A."/>
            <person name="Busquets A."/>
            <person name="Imperial J."/>
            <person name="Ruiz-Argueso T."/>
        </authorList>
    </citation>
    <scope>NUCLEOTIDE SEQUENCE [LARGE SCALE GENOMIC DNA]</scope>
    <source>
        <strain evidence="2 3">CCBAU 23086</strain>
    </source>
</reference>
<protein>
    <recommendedName>
        <fullName evidence="1">Amine oxidase domain-containing protein</fullName>
    </recommendedName>
</protein>
<dbReference type="PANTHER" id="PTHR42923">
    <property type="entry name" value="PROTOPORPHYRINOGEN OXIDASE"/>
    <property type="match status" value="1"/>
</dbReference>
<dbReference type="InterPro" id="IPR050464">
    <property type="entry name" value="Zeta_carotene_desat/Oxidored"/>
</dbReference>
<name>A0A0R3MXG6_9BRAD</name>
<gene>
    <name evidence="2" type="ORF">CQ14_31200</name>
</gene>
<sequence length="507" mass="56355">MEQGFDITLYEQNNFLGGKLGAHRDSDKPDPHEHCYHMYLNWYNNFWQFMAEIGAADKFIPSTVIGCRFPGDKQTRPYLTNPGSPATILTNMLNGVASPADQFLSAYSLLDLIGTQSMSGAVLEQTSVSNFFRSRGYSTEGSLTASARTLAEAFASPSYLSSARSYQSLVKYGYRNPTPSLWLLTQNTNDGIFEPWRRHLEARAKELKRRFKIHFQMRVESLHLTDGEVRELTLGEMPEEPTTDRNVDPKPSKTWKVNVPGDLVLAVPPGPLGRLVSPEVAACAPKLETVRELRSEPMISLDAYFKCRIPGLTKSITLLLGSKYNLSLLDISQVWKEWPEGGGTALNVISSNADLIADYPKEVIREIMLKELQRFLDFKLDDVDYDRCHVQTNVGEELFVNQVGSWDSRPKAVCEIPNLFLAGDFCQTFVDVVTVEGAVVSGLLAAEALRRKHKIGAPIDIIQPDSYPAFLPAALAAALRPAAFAAKAVSMADSMMRSNFSRIFPNG</sequence>
<evidence type="ECO:0000313" key="3">
    <source>
        <dbReference type="Proteomes" id="UP000051660"/>
    </source>
</evidence>
<dbReference type="GO" id="GO:0016491">
    <property type="term" value="F:oxidoreductase activity"/>
    <property type="evidence" value="ECO:0007669"/>
    <property type="project" value="InterPro"/>
</dbReference>
<feature type="domain" description="Amine oxidase" evidence="1">
    <location>
        <begin position="2"/>
        <end position="449"/>
    </location>
</feature>
<dbReference type="Proteomes" id="UP000051660">
    <property type="component" value="Unassembled WGS sequence"/>
</dbReference>